<dbReference type="EMBL" id="OCNH01000002">
    <property type="protein sequence ID" value="SOD88080.1"/>
    <property type="molecule type" value="Genomic_DNA"/>
</dbReference>
<proteinExistence type="predicted"/>
<reference evidence="3" key="1">
    <citation type="submission" date="2017-09" db="EMBL/GenBank/DDBJ databases">
        <authorList>
            <person name="Varghese N."/>
            <person name="Submissions S."/>
        </authorList>
    </citation>
    <scope>NUCLEOTIDE SEQUENCE [LARGE SCALE GENOMIC DNA]</scope>
    <source>
        <strain evidence="3">DSM 29961</strain>
    </source>
</reference>
<sequence length="84" mass="9147">MIVLHPTYEMKAKLGNLTFGPKTRWKTAGLLGAQALLIGLMVLAKHYGQAPSTSLFIVINIIIIPALARQLFKGTGNDIENTNQ</sequence>
<evidence type="ECO:0000256" key="1">
    <source>
        <dbReference type="SAM" id="Phobius"/>
    </source>
</evidence>
<gene>
    <name evidence="2" type="ORF">SAMN06269250_2488</name>
</gene>
<evidence type="ECO:0000313" key="2">
    <source>
        <dbReference type="EMBL" id="SOD88080.1"/>
    </source>
</evidence>
<name>A0A286FXV9_9BACT</name>
<keyword evidence="1" id="KW-0812">Transmembrane</keyword>
<protein>
    <submittedName>
        <fullName evidence="2">Uncharacterized protein</fullName>
    </submittedName>
</protein>
<feature type="transmembrane region" description="Helical" evidence="1">
    <location>
        <begin position="50"/>
        <end position="68"/>
    </location>
</feature>
<keyword evidence="1" id="KW-0472">Membrane</keyword>
<dbReference type="Proteomes" id="UP000219452">
    <property type="component" value="Unassembled WGS sequence"/>
</dbReference>
<keyword evidence="1" id="KW-1133">Transmembrane helix</keyword>
<accession>A0A286FXV9</accession>
<dbReference type="AlphaFoldDB" id="A0A286FXV9"/>
<organism evidence="2 3">
    <name type="scientific">Spirosoma fluviale</name>
    <dbReference type="NCBI Taxonomy" id="1597977"/>
    <lineage>
        <taxon>Bacteria</taxon>
        <taxon>Pseudomonadati</taxon>
        <taxon>Bacteroidota</taxon>
        <taxon>Cytophagia</taxon>
        <taxon>Cytophagales</taxon>
        <taxon>Cytophagaceae</taxon>
        <taxon>Spirosoma</taxon>
    </lineage>
</organism>
<evidence type="ECO:0000313" key="3">
    <source>
        <dbReference type="Proteomes" id="UP000219452"/>
    </source>
</evidence>
<keyword evidence="3" id="KW-1185">Reference proteome</keyword>